<organism evidence="1 2">
    <name type="scientific">Trifolium pratense</name>
    <name type="common">Red clover</name>
    <dbReference type="NCBI Taxonomy" id="57577"/>
    <lineage>
        <taxon>Eukaryota</taxon>
        <taxon>Viridiplantae</taxon>
        <taxon>Streptophyta</taxon>
        <taxon>Embryophyta</taxon>
        <taxon>Tracheophyta</taxon>
        <taxon>Spermatophyta</taxon>
        <taxon>Magnoliopsida</taxon>
        <taxon>eudicotyledons</taxon>
        <taxon>Gunneridae</taxon>
        <taxon>Pentapetalae</taxon>
        <taxon>rosids</taxon>
        <taxon>fabids</taxon>
        <taxon>Fabales</taxon>
        <taxon>Fabaceae</taxon>
        <taxon>Papilionoideae</taxon>
        <taxon>50 kb inversion clade</taxon>
        <taxon>NPAAA clade</taxon>
        <taxon>Hologalegina</taxon>
        <taxon>IRL clade</taxon>
        <taxon>Trifolieae</taxon>
        <taxon>Trifolium</taxon>
    </lineage>
</organism>
<proteinExistence type="predicted"/>
<gene>
    <name evidence="1" type="ORF">MILVUS5_LOCUS1322</name>
</gene>
<dbReference type="EMBL" id="CASHSV030000001">
    <property type="protein sequence ID" value="CAJ2629309.1"/>
    <property type="molecule type" value="Genomic_DNA"/>
</dbReference>
<accession>A0ACB0IAN3</accession>
<evidence type="ECO:0000313" key="1">
    <source>
        <dbReference type="EMBL" id="CAJ2629309.1"/>
    </source>
</evidence>
<name>A0ACB0IAN3_TRIPR</name>
<evidence type="ECO:0000313" key="2">
    <source>
        <dbReference type="Proteomes" id="UP001177021"/>
    </source>
</evidence>
<sequence>MLQLQNTFVLLLSSLFLTFLYQCSATQFIVGDSAGWVIPPYPTYYTNWTNSNFFREGDSLEFNMDTKFYNLIQVSQSEYDHCTSLEPIKVFNTSPINFPLKEKGIYYFICSVSNYCTLGQKITILVHEIPPPNPPTPSASPPLQHAPKISPQISPNVSAPQPSGAMSIPPASINVSSPTPQGSNVGCPPTPSSIQGVKNNIDVALLVCAMFGTFIGFWLM</sequence>
<comment type="caution">
    <text evidence="1">The sequence shown here is derived from an EMBL/GenBank/DDBJ whole genome shotgun (WGS) entry which is preliminary data.</text>
</comment>
<protein>
    <submittedName>
        <fullName evidence="1">Uncharacterized protein</fullName>
    </submittedName>
</protein>
<keyword evidence="2" id="KW-1185">Reference proteome</keyword>
<dbReference type="Proteomes" id="UP001177021">
    <property type="component" value="Unassembled WGS sequence"/>
</dbReference>
<reference evidence="1" key="1">
    <citation type="submission" date="2023-10" db="EMBL/GenBank/DDBJ databases">
        <authorList>
            <person name="Rodriguez Cubillos JULIANA M."/>
            <person name="De Vega J."/>
        </authorList>
    </citation>
    <scope>NUCLEOTIDE SEQUENCE</scope>
</reference>